<proteinExistence type="predicted"/>
<reference evidence="1 2" key="1">
    <citation type="submission" date="2017-04" db="EMBL/GenBank/DDBJ databases">
        <title>Isolation of lytic bacteriophages infecting Pseudomonas strains for biocontrol of fish and shrimp spoilage during chilled storage.</title>
        <authorList>
            <person name="Yang Z."/>
            <person name="Tao X."/>
            <person name="Gao L."/>
            <person name="Rao S."/>
        </authorList>
    </citation>
    <scope>NUCLEOTIDE SEQUENCE [LARGE SCALE GENOMIC DNA]</scope>
</reference>
<protein>
    <submittedName>
        <fullName evidence="1">Uncharacterized protein</fullName>
    </submittedName>
</protein>
<sequence length="240" mass="27779">MMQYDCLFGVKMIKHFINLLSASAQAYQTYGKHPKSSSRTMLFYHMSVVDAYHIFTVEHPEYFEPVLLSLPKVQTHYKYTLDLSAAEKLEFFENYFDSEAPGSLDKLCEIVKESMEVLSKQYDHTTEALNVIELIDNNYKFDFNELINGIISGKFYYDTSGICYLIDMLCVTEHIKQFNPQDHFHLWPKFSGDKNYPIEVAGTSPATAYSNSISTGVWFGAVGRDRIELLKFLLPYMREI</sequence>
<dbReference type="Proteomes" id="UP000247773">
    <property type="component" value="Genome"/>
</dbReference>
<accession>A0A2U7NF87</accession>
<keyword evidence="2" id="KW-1185">Reference proteome</keyword>
<name>A0A2U7NF87_9CAUD</name>
<organism evidence="1 2">
    <name type="scientific">Pseudomonas phage PspYZU05</name>
    <dbReference type="NCBI Taxonomy" id="1983556"/>
    <lineage>
        <taxon>Viruses</taxon>
        <taxon>Duplodnaviria</taxon>
        <taxon>Heunggongvirae</taxon>
        <taxon>Uroviricota</taxon>
        <taxon>Caudoviricetes</taxon>
        <taxon>Pantevenvirales</taxon>
        <taxon>Straboviridae</taxon>
        <taxon>Jiangsuvirus</taxon>
        <taxon>Jiangsuvirus pspyzu05</taxon>
    </lineage>
</organism>
<evidence type="ECO:0000313" key="1">
    <source>
        <dbReference type="EMBL" id="ASD52171.1"/>
    </source>
</evidence>
<gene>
    <name evidence="1" type="ORF">PspYZU05_219</name>
</gene>
<evidence type="ECO:0000313" key="2">
    <source>
        <dbReference type="Proteomes" id="UP000247773"/>
    </source>
</evidence>
<dbReference type="EMBL" id="KY971610">
    <property type="protein sequence ID" value="ASD52171.1"/>
    <property type="molecule type" value="Genomic_DNA"/>
</dbReference>